<dbReference type="EC" id="1.5.3.1" evidence="1"/>
<keyword evidence="1" id="KW-0560">Oxidoreductase</keyword>
<keyword evidence="2" id="KW-1185">Reference proteome</keyword>
<organism evidence="1 2">
    <name type="scientific">Paracoccus aminophilus JCM 7686</name>
    <dbReference type="NCBI Taxonomy" id="1367847"/>
    <lineage>
        <taxon>Bacteria</taxon>
        <taxon>Pseudomonadati</taxon>
        <taxon>Pseudomonadota</taxon>
        <taxon>Alphaproteobacteria</taxon>
        <taxon>Rhodobacterales</taxon>
        <taxon>Paracoccaceae</taxon>
        <taxon>Paracoccus</taxon>
    </lineage>
</organism>
<name>S5XQS4_PARAH</name>
<reference evidence="1 2" key="1">
    <citation type="journal article" date="2014" name="BMC Genomics">
        <title>Architecture and functions of a multipartite genome of the methylotrophic bacterium Paracoccus aminophilus JCM 7686, containing primary and secondary chromids.</title>
        <authorList>
            <person name="Dziewit L."/>
            <person name="Czarnecki J."/>
            <person name="Wibberg D."/>
            <person name="Radlinska M."/>
            <person name="Mrozek P."/>
            <person name="Szymczak M."/>
            <person name="Schluter A."/>
            <person name="Puhler A."/>
            <person name="Bartosik D."/>
        </authorList>
    </citation>
    <scope>NUCLEOTIDE SEQUENCE [LARGE SCALE GENOMIC DNA]</scope>
    <source>
        <strain evidence="1">JCM 7686</strain>
    </source>
</reference>
<dbReference type="PATRIC" id="fig|1367847.3.peg.2689"/>
<dbReference type="Pfam" id="PF04268">
    <property type="entry name" value="SoxG"/>
    <property type="match status" value="1"/>
</dbReference>
<dbReference type="STRING" id="1367847.JCM7686_2688"/>
<protein>
    <submittedName>
        <fullName evidence="1">Sarcosine oxidase, subunit gamma</fullName>
        <ecNumber evidence="1">1.5.3.1</ecNumber>
    </submittedName>
</protein>
<evidence type="ECO:0000313" key="1">
    <source>
        <dbReference type="EMBL" id="AGT09744.1"/>
    </source>
</evidence>
<dbReference type="Gene3D" id="3.30.1360.120">
    <property type="entry name" value="Probable tRNA modification gtpase trme, domain 1"/>
    <property type="match status" value="1"/>
</dbReference>
<dbReference type="KEGG" id="pami:JCM7686_2688"/>
<sequence>MAEPLATITDVADLGMIQLRADLAASGEAIATAVGVALPAPTRIESNGNRAIGWMSPDELLVFVPKAEVGATVAALEAALQGRHALVLDVSDLRAVFDVRGAAAAQALSKLTPTDFAALPENGLRRSRLAQVACGIWPVSGGYRVMGFRSVADYMRGILTAAARPGSQLDPR</sequence>
<dbReference type="InterPro" id="IPR027266">
    <property type="entry name" value="TrmE/GcvT-like"/>
</dbReference>
<dbReference type="HOGENOM" id="CLU_114076_0_0_5"/>
<dbReference type="eggNOG" id="COG4583">
    <property type="taxonomic scope" value="Bacteria"/>
</dbReference>
<proteinExistence type="predicted"/>
<dbReference type="InterPro" id="IPR007375">
    <property type="entry name" value="SoxG"/>
</dbReference>
<dbReference type="GO" id="GO:0008115">
    <property type="term" value="F:sarcosine oxidase activity"/>
    <property type="evidence" value="ECO:0007669"/>
    <property type="project" value="UniProtKB-EC"/>
</dbReference>
<dbReference type="RefSeq" id="WP_020951382.1">
    <property type="nucleotide sequence ID" value="NC_022041.1"/>
</dbReference>
<dbReference type="OrthoDB" id="9814782at2"/>
<dbReference type="Proteomes" id="UP000015480">
    <property type="component" value="Chromosome"/>
</dbReference>
<gene>
    <name evidence="1" type="ORF">JCM7686_2688</name>
</gene>
<dbReference type="Gene3D" id="3.30.70.1520">
    <property type="entry name" value="Heterotetrameric sarcosine oxidase"/>
    <property type="match status" value="1"/>
</dbReference>
<accession>S5XQS4</accession>
<evidence type="ECO:0000313" key="2">
    <source>
        <dbReference type="Proteomes" id="UP000015480"/>
    </source>
</evidence>
<dbReference type="SUPFAM" id="SSF103025">
    <property type="entry name" value="Folate-binding domain"/>
    <property type="match status" value="1"/>
</dbReference>
<dbReference type="AlphaFoldDB" id="S5XQS4"/>
<dbReference type="EMBL" id="CP006650">
    <property type="protein sequence ID" value="AGT09744.1"/>
    <property type="molecule type" value="Genomic_DNA"/>
</dbReference>